<dbReference type="InterPro" id="IPR016187">
    <property type="entry name" value="CTDL_fold"/>
</dbReference>
<protein>
    <recommendedName>
        <fullName evidence="5">C-type lectin domain-containing protein</fullName>
    </recommendedName>
</protein>
<proteinExistence type="predicted"/>
<evidence type="ECO:0000313" key="4">
    <source>
        <dbReference type="Proteomes" id="UP000261480"/>
    </source>
</evidence>
<reference evidence="3" key="1">
    <citation type="submission" date="2025-08" db="UniProtKB">
        <authorList>
            <consortium name="Ensembl"/>
        </authorList>
    </citation>
    <scope>IDENTIFICATION</scope>
</reference>
<dbReference type="SUPFAM" id="SSF56436">
    <property type="entry name" value="C-type lectin-like"/>
    <property type="match status" value="1"/>
</dbReference>
<dbReference type="InterPro" id="IPR050828">
    <property type="entry name" value="C-type_lectin/matrix_domain"/>
</dbReference>
<evidence type="ECO:0000313" key="3">
    <source>
        <dbReference type="Ensembl" id="ENSPMEP00000025150.1"/>
    </source>
</evidence>
<evidence type="ECO:0008006" key="5">
    <source>
        <dbReference type="Google" id="ProtNLM"/>
    </source>
</evidence>
<dbReference type="Gene3D" id="3.10.100.10">
    <property type="entry name" value="Mannose-Binding Protein A, subunit A"/>
    <property type="match status" value="1"/>
</dbReference>
<name>A0A3B3YDK9_9TELE</name>
<keyword evidence="2" id="KW-0472">Membrane</keyword>
<keyword evidence="2" id="KW-0812">Transmembrane</keyword>
<dbReference type="OrthoDB" id="6337382at2759"/>
<keyword evidence="1" id="KW-0175">Coiled coil</keyword>
<dbReference type="PANTHER" id="PTHR45710">
    <property type="entry name" value="C-TYPE LECTIN DOMAIN-CONTAINING PROTEIN 180"/>
    <property type="match status" value="1"/>
</dbReference>
<dbReference type="Ensembl" id="ENSPMET00000005800.1">
    <property type="protein sequence ID" value="ENSPMEP00000025150.1"/>
    <property type="gene ID" value="ENSPMEG00000007945.1"/>
</dbReference>
<evidence type="ECO:0000256" key="1">
    <source>
        <dbReference type="SAM" id="Coils"/>
    </source>
</evidence>
<keyword evidence="4" id="KW-1185">Reference proteome</keyword>
<feature type="transmembrane region" description="Helical" evidence="2">
    <location>
        <begin position="67"/>
        <end position="90"/>
    </location>
</feature>
<evidence type="ECO:0000256" key="2">
    <source>
        <dbReference type="SAM" id="Phobius"/>
    </source>
</evidence>
<sequence>MSVEMSSADIYANVTKLRKVKVVDNSSDLIYENYQKPQKEEKLNAVGPPEPATNVSYGKAAKSSGCFLLWSLTLCLLLVASIGIIIWIGVELVKRQEELREQVGKVRRLENRTEELKEERGNFENQTKQLSLEKILLQDKVQQLSRLKEAILASENFPVKDFCPDKQCQPCQTNWVQFQGKCYLFYEAYCETWSKAQEFCHSKAADLVLVDNLQEQVSSTP</sequence>
<dbReference type="KEGG" id="pmei:106912195"/>
<reference evidence="3" key="2">
    <citation type="submission" date="2025-09" db="UniProtKB">
        <authorList>
            <consortium name="Ensembl"/>
        </authorList>
    </citation>
    <scope>IDENTIFICATION</scope>
</reference>
<dbReference type="RefSeq" id="XP_014834510.1">
    <property type="nucleotide sequence ID" value="XM_014979024.1"/>
</dbReference>
<dbReference type="PANTHER" id="PTHR45710:SF31">
    <property type="entry name" value="EARLY ACTIVATION ANTIGEN CD69"/>
    <property type="match status" value="1"/>
</dbReference>
<feature type="coiled-coil region" evidence="1">
    <location>
        <begin position="92"/>
        <end position="133"/>
    </location>
</feature>
<accession>A0A3B3YDK9</accession>
<dbReference type="STRING" id="48701.ENSPMEP00000025150"/>
<dbReference type="InterPro" id="IPR016186">
    <property type="entry name" value="C-type_lectin-like/link_sf"/>
</dbReference>
<dbReference type="AlphaFoldDB" id="A0A3B3YDK9"/>
<dbReference type="GeneID" id="106912195"/>
<dbReference type="Proteomes" id="UP000261480">
    <property type="component" value="Unplaced"/>
</dbReference>
<organism evidence="3 4">
    <name type="scientific">Poecilia mexicana</name>
    <dbReference type="NCBI Taxonomy" id="48701"/>
    <lineage>
        <taxon>Eukaryota</taxon>
        <taxon>Metazoa</taxon>
        <taxon>Chordata</taxon>
        <taxon>Craniata</taxon>
        <taxon>Vertebrata</taxon>
        <taxon>Euteleostomi</taxon>
        <taxon>Actinopterygii</taxon>
        <taxon>Neopterygii</taxon>
        <taxon>Teleostei</taxon>
        <taxon>Neoteleostei</taxon>
        <taxon>Acanthomorphata</taxon>
        <taxon>Ovalentaria</taxon>
        <taxon>Atherinomorphae</taxon>
        <taxon>Cyprinodontiformes</taxon>
        <taxon>Poeciliidae</taxon>
        <taxon>Poeciliinae</taxon>
        <taxon>Poecilia</taxon>
    </lineage>
</organism>
<keyword evidence="2" id="KW-1133">Transmembrane helix</keyword>